<evidence type="ECO:0000256" key="3">
    <source>
        <dbReference type="SAM" id="MobiDB-lite"/>
    </source>
</evidence>
<feature type="transmembrane region" description="Helical" evidence="4">
    <location>
        <begin position="287"/>
        <end position="309"/>
    </location>
</feature>
<dbReference type="PANTHER" id="PTHR24421">
    <property type="entry name" value="NITRATE/NITRITE SENSOR PROTEIN NARX-RELATED"/>
    <property type="match status" value="1"/>
</dbReference>
<keyword evidence="4" id="KW-0472">Membrane</keyword>
<feature type="transmembrane region" description="Helical" evidence="4">
    <location>
        <begin position="84"/>
        <end position="102"/>
    </location>
</feature>
<keyword evidence="4" id="KW-1133">Transmembrane helix</keyword>
<evidence type="ECO:0000313" key="6">
    <source>
        <dbReference type="EMBL" id="CAB4998738.1"/>
    </source>
</evidence>
<dbReference type="GO" id="GO:0016301">
    <property type="term" value="F:kinase activity"/>
    <property type="evidence" value="ECO:0007669"/>
    <property type="project" value="UniProtKB-KW"/>
</dbReference>
<dbReference type="GO" id="GO:0000160">
    <property type="term" value="P:phosphorelay signal transduction system"/>
    <property type="evidence" value="ECO:0007669"/>
    <property type="project" value="UniProtKB-KW"/>
</dbReference>
<dbReference type="Gene3D" id="3.30.565.10">
    <property type="entry name" value="Histidine kinase-like ATPase, C-terminal domain"/>
    <property type="match status" value="1"/>
</dbReference>
<gene>
    <name evidence="6" type="ORF">UFOPK3957_01446</name>
</gene>
<feature type="transmembrane region" description="Helical" evidence="4">
    <location>
        <begin position="321"/>
        <end position="344"/>
    </location>
</feature>
<dbReference type="InterPro" id="IPR050482">
    <property type="entry name" value="Sensor_HK_TwoCompSys"/>
</dbReference>
<dbReference type="InterPro" id="IPR003594">
    <property type="entry name" value="HATPase_dom"/>
</dbReference>
<keyword evidence="1" id="KW-0808">Transferase</keyword>
<evidence type="ECO:0000259" key="5">
    <source>
        <dbReference type="Pfam" id="PF02518"/>
    </source>
</evidence>
<feature type="transmembrane region" description="Helical" evidence="4">
    <location>
        <begin position="12"/>
        <end position="34"/>
    </location>
</feature>
<protein>
    <submittedName>
        <fullName evidence="6">Unannotated protein</fullName>
    </submittedName>
</protein>
<keyword evidence="4" id="KW-0812">Transmembrane</keyword>
<feature type="transmembrane region" description="Helical" evidence="4">
    <location>
        <begin position="122"/>
        <end position="142"/>
    </location>
</feature>
<feature type="transmembrane region" description="Helical" evidence="4">
    <location>
        <begin position="46"/>
        <end position="64"/>
    </location>
</feature>
<evidence type="ECO:0000256" key="1">
    <source>
        <dbReference type="ARBA" id="ARBA00022679"/>
    </source>
</evidence>
<feature type="domain" description="Histidine kinase/HSP90-like ATPase" evidence="5">
    <location>
        <begin position="518"/>
        <end position="579"/>
    </location>
</feature>
<name>A0A6J7P1J0_9ZZZZ</name>
<dbReference type="InterPro" id="IPR036890">
    <property type="entry name" value="HATPase_C_sf"/>
</dbReference>
<dbReference type="EMBL" id="CAFBOM010000266">
    <property type="protein sequence ID" value="CAB4998738.1"/>
    <property type="molecule type" value="Genomic_DNA"/>
</dbReference>
<feature type="transmembrane region" description="Helical" evidence="4">
    <location>
        <begin position="262"/>
        <end position="281"/>
    </location>
</feature>
<keyword evidence="2" id="KW-0418">Kinase</keyword>
<accession>A0A6J7P1J0</accession>
<sequence length="625" mass="67012">MRTSSLKLALESGWSTSPVIWAMTLPFLVFGSLLRSMDFYPSRTGALILVIGVSQLIVLAMLLLVRSQRRSGRPLESMSPAQVVVLWIGCGVTLSLVLHVGIESFVNSTNAPGIGLATRLLNLTAATVVCYLAFTYLADGVVRTQVEVRRLRRVNERILSSKRQSEGFVEAQSRLLAENLNTQVIPDLELLAEQAEALAAVAPTEELEALQSRVAYYSETIVRAMSRDISKVELSRMSDDREDEAPPGLSLRVLARMVMHSPVRLVPTAILLFVIVIQQMVPSCLSRAGLMWASVISAVAIGNLVAWGWSSAARREAFGRAGDLTGVGIALQYLLMIAALVWAAKTPRVACEWQGGLPELVIVIVIGLTGIMALSVALETSRSSAAQAVVLESKIRESEALAAELDRAGIRIRDQIAVTLHGSVQGRLTAIALAIVVYIEAVGRGASPDHRQLLQRVTELLDLALSDVRAIFGEEQAPVSIETRLEALQGQWTGLIDVTWGMSPRAAELLGADPDLADWTHEIVGEAVTNASRHGQARSIQIRLDADRETGTRIIITATDNGVGPPSAHRAGLGSSRVQSRGGSWTLEPGPHGSGSVMTVVLPTGQVECAKTDDFAGGGAWGGRM</sequence>
<dbReference type="AlphaFoldDB" id="A0A6J7P1J0"/>
<proteinExistence type="predicted"/>
<organism evidence="6">
    <name type="scientific">freshwater metagenome</name>
    <dbReference type="NCBI Taxonomy" id="449393"/>
    <lineage>
        <taxon>unclassified sequences</taxon>
        <taxon>metagenomes</taxon>
        <taxon>ecological metagenomes</taxon>
    </lineage>
</organism>
<dbReference type="PANTHER" id="PTHR24421:SF58">
    <property type="entry name" value="SIGNAL TRANSDUCTION HISTIDINE-PROTEIN KINASE_PHOSPHATASE UHPB"/>
    <property type="match status" value="1"/>
</dbReference>
<evidence type="ECO:0000256" key="2">
    <source>
        <dbReference type="ARBA" id="ARBA00022777"/>
    </source>
</evidence>
<dbReference type="Pfam" id="PF02518">
    <property type="entry name" value="HATPase_c"/>
    <property type="match status" value="1"/>
</dbReference>
<dbReference type="SUPFAM" id="SSF55874">
    <property type="entry name" value="ATPase domain of HSP90 chaperone/DNA topoisomerase II/histidine kinase"/>
    <property type="match status" value="1"/>
</dbReference>
<reference evidence="6" key="1">
    <citation type="submission" date="2020-05" db="EMBL/GenBank/DDBJ databases">
        <authorList>
            <person name="Chiriac C."/>
            <person name="Salcher M."/>
            <person name="Ghai R."/>
            <person name="Kavagutti S V."/>
        </authorList>
    </citation>
    <scope>NUCLEOTIDE SEQUENCE</scope>
</reference>
<feature type="region of interest" description="Disordered" evidence="3">
    <location>
        <begin position="560"/>
        <end position="592"/>
    </location>
</feature>
<evidence type="ECO:0000256" key="4">
    <source>
        <dbReference type="SAM" id="Phobius"/>
    </source>
</evidence>
<feature type="transmembrane region" description="Helical" evidence="4">
    <location>
        <begin position="356"/>
        <end position="378"/>
    </location>
</feature>